<dbReference type="EMBL" id="KQ434785">
    <property type="protein sequence ID" value="KZC05022.1"/>
    <property type="molecule type" value="Genomic_DNA"/>
</dbReference>
<accession>A0A154NZL0</accession>
<keyword evidence="2" id="KW-1185">Reference proteome</keyword>
<sequence>MHYWSIENPQRLREVDKKRPWSVNVWCGLLNGKIIGPYFIDGTLNTSRYKHILTEILPHLLENIPFHIRQTMWFQQDGCPAHSARIITQFLHVTFGDRWIGRAGNHKWPTRSPDLTPLNFYSGGKLKQQV</sequence>
<organism evidence="1 2">
    <name type="scientific">Dufourea novaeangliae</name>
    <name type="common">Sweat bee</name>
    <dbReference type="NCBI Taxonomy" id="178035"/>
    <lineage>
        <taxon>Eukaryota</taxon>
        <taxon>Metazoa</taxon>
        <taxon>Ecdysozoa</taxon>
        <taxon>Arthropoda</taxon>
        <taxon>Hexapoda</taxon>
        <taxon>Insecta</taxon>
        <taxon>Pterygota</taxon>
        <taxon>Neoptera</taxon>
        <taxon>Endopterygota</taxon>
        <taxon>Hymenoptera</taxon>
        <taxon>Apocrita</taxon>
        <taxon>Aculeata</taxon>
        <taxon>Apoidea</taxon>
        <taxon>Anthophila</taxon>
        <taxon>Halictidae</taxon>
        <taxon>Rophitinae</taxon>
        <taxon>Dufourea</taxon>
    </lineage>
</organism>
<dbReference type="PANTHER" id="PTHR47326:SF1">
    <property type="entry name" value="HTH PSQ-TYPE DOMAIN-CONTAINING PROTEIN"/>
    <property type="match status" value="1"/>
</dbReference>
<dbReference type="InterPro" id="IPR036397">
    <property type="entry name" value="RNaseH_sf"/>
</dbReference>
<evidence type="ECO:0000313" key="2">
    <source>
        <dbReference type="Proteomes" id="UP000076502"/>
    </source>
</evidence>
<protein>
    <recommendedName>
        <fullName evidence="3">Transposable element Tc3 transposase</fullName>
    </recommendedName>
</protein>
<evidence type="ECO:0008006" key="3">
    <source>
        <dbReference type="Google" id="ProtNLM"/>
    </source>
</evidence>
<gene>
    <name evidence="1" type="ORF">WN55_04842</name>
</gene>
<name>A0A154NZL0_DUFNO</name>
<dbReference type="Proteomes" id="UP000076502">
    <property type="component" value="Unassembled WGS sequence"/>
</dbReference>
<proteinExistence type="predicted"/>
<dbReference type="PANTHER" id="PTHR47326">
    <property type="entry name" value="TRANSPOSABLE ELEMENT TC3 TRANSPOSASE-LIKE PROTEIN"/>
    <property type="match status" value="1"/>
</dbReference>
<dbReference type="Gene3D" id="3.30.420.10">
    <property type="entry name" value="Ribonuclease H-like superfamily/Ribonuclease H"/>
    <property type="match status" value="1"/>
</dbReference>
<dbReference type="AlphaFoldDB" id="A0A154NZL0"/>
<evidence type="ECO:0000313" key="1">
    <source>
        <dbReference type="EMBL" id="KZC05022.1"/>
    </source>
</evidence>
<dbReference type="GO" id="GO:0003676">
    <property type="term" value="F:nucleic acid binding"/>
    <property type="evidence" value="ECO:0007669"/>
    <property type="project" value="InterPro"/>
</dbReference>
<reference evidence="1 2" key="1">
    <citation type="submission" date="2015-07" db="EMBL/GenBank/DDBJ databases">
        <title>The genome of Dufourea novaeangliae.</title>
        <authorList>
            <person name="Pan H."/>
            <person name="Kapheim K."/>
        </authorList>
    </citation>
    <scope>NUCLEOTIDE SEQUENCE [LARGE SCALE GENOMIC DNA]</scope>
    <source>
        <strain evidence="1">0120121106</strain>
        <tissue evidence="1">Whole body</tissue>
    </source>
</reference>